<reference evidence="1" key="1">
    <citation type="submission" date="2023-06" db="EMBL/GenBank/DDBJ databases">
        <title>Draft Genome Sequences of lactic acid bacteria strains isolated from fermented milk products.</title>
        <authorList>
            <person name="Elcheninov A.G."/>
            <person name="Klyukina A."/>
            <person name="Zayulina K.S."/>
            <person name="Gavirova L.A."/>
            <person name="Shcherbakova P.A."/>
            <person name="Shestakov A.I."/>
            <person name="Kublanov I.V."/>
            <person name="Kochetkova T.V."/>
        </authorList>
    </citation>
    <scope>NUCLEOTIDE SEQUENCE</scope>
    <source>
        <strain evidence="1">TOM.142</strain>
    </source>
</reference>
<keyword evidence="1" id="KW-0540">Nuclease</keyword>
<gene>
    <name evidence="1" type="ORF">QUD52_02030</name>
</gene>
<dbReference type="Proteomes" id="UP001240905">
    <property type="component" value="Unassembled WGS sequence"/>
</dbReference>
<evidence type="ECO:0000313" key="1">
    <source>
        <dbReference type="EMBL" id="MDM7545813.1"/>
    </source>
</evidence>
<dbReference type="GO" id="GO:0004519">
    <property type="term" value="F:endonuclease activity"/>
    <property type="evidence" value="ECO:0007669"/>
    <property type="project" value="UniProtKB-KW"/>
</dbReference>
<dbReference type="AlphaFoldDB" id="A0AAW7J4K4"/>
<dbReference type="EC" id="3.1.21.-" evidence="1"/>
<protein>
    <submittedName>
        <fullName evidence="1">HaeIII family restriction endonuclease</fullName>
        <ecNumber evidence="1">3.1.21.-</ecNumber>
    </submittedName>
</protein>
<dbReference type="RefSeq" id="WP_289448400.1">
    <property type="nucleotide sequence ID" value="NZ_JAUCAE010000002.1"/>
</dbReference>
<comment type="caution">
    <text evidence="1">The sequence shown here is derived from an EMBL/GenBank/DDBJ whole genome shotgun (WGS) entry which is preliminary data.</text>
</comment>
<keyword evidence="1" id="KW-0378">Hydrolase</keyword>
<dbReference type="Pfam" id="PF09556">
    <property type="entry name" value="RE_HaeIII"/>
    <property type="match status" value="1"/>
</dbReference>
<keyword evidence="1" id="KW-0255">Endonuclease</keyword>
<name>A0AAW7J4K4_9LACT</name>
<dbReference type="InterPro" id="IPR019059">
    <property type="entry name" value="Restrct_endonuc_II_HaeIII"/>
</dbReference>
<proteinExistence type="predicted"/>
<organism evidence="1 2">
    <name type="scientific">Lactococcus lactis</name>
    <dbReference type="NCBI Taxonomy" id="1358"/>
    <lineage>
        <taxon>Bacteria</taxon>
        <taxon>Bacillati</taxon>
        <taxon>Bacillota</taxon>
        <taxon>Bacilli</taxon>
        <taxon>Lactobacillales</taxon>
        <taxon>Streptococcaceae</taxon>
        <taxon>Lactococcus</taxon>
    </lineage>
</organism>
<evidence type="ECO:0000313" key="2">
    <source>
        <dbReference type="Proteomes" id="UP001240905"/>
    </source>
</evidence>
<sequence>MPQIQVIKGKAFEYATANAIAEKYRYFGDVEIVQNTSYNLAFEYFTIYLSAEEQLNYARASSHAVEQLFLLEPMLTQDNSVLEISIAEDGFGIDGDVRDVIISKRDLDWEIGVSCKHNHEALKHQRLSANIDFGNSWAGYPVSQNYWNTVLPIFEELSDFRSRKINWRDLGNYGFDKVNDVYIPLLTAFLNEFNHLDASHSDLATKFMEYLAGRKDFYKFVMNESGQYVDIYTYNLHGNLNKGGTTLAQVVLPTQFIYKGWKTNRNGNQSDNTLVIEMDNDWAVSLRLHSAASLVETSLKFDSQPISLPSELQIFRVNY</sequence>
<dbReference type="EMBL" id="JAUCAE010000002">
    <property type="protein sequence ID" value="MDM7545813.1"/>
    <property type="molecule type" value="Genomic_DNA"/>
</dbReference>
<dbReference type="GO" id="GO:0016787">
    <property type="term" value="F:hydrolase activity"/>
    <property type="evidence" value="ECO:0007669"/>
    <property type="project" value="UniProtKB-KW"/>
</dbReference>
<accession>A0AAW7J4K4</accession>